<evidence type="ECO:0000313" key="3">
    <source>
        <dbReference type="EMBL" id="WNZ22788.1"/>
    </source>
</evidence>
<sequence>MTPLLLGAAWLLFVVSCFASMAPTADPKPPTKSLTRPSTKSFSGPLTKPLEKESTKSFVKSKVGGKDEKTT</sequence>
<dbReference type="EMBL" id="CP053586">
    <property type="protein sequence ID" value="WNZ22788.1"/>
    <property type="molecule type" value="Genomic_DNA"/>
</dbReference>
<keyword evidence="2" id="KW-0732">Signal</keyword>
<gene>
    <name evidence="3" type="ORF">HJG54_07920</name>
</gene>
<name>A0AA97AQ33_9CYAN</name>
<feature type="region of interest" description="Disordered" evidence="1">
    <location>
        <begin position="22"/>
        <end position="71"/>
    </location>
</feature>
<feature type="compositionally biased region" description="Polar residues" evidence="1">
    <location>
        <begin position="32"/>
        <end position="44"/>
    </location>
</feature>
<organism evidence="3">
    <name type="scientific">Leptolyngbya sp. NK1-12</name>
    <dbReference type="NCBI Taxonomy" id="2547451"/>
    <lineage>
        <taxon>Bacteria</taxon>
        <taxon>Bacillati</taxon>
        <taxon>Cyanobacteriota</taxon>
        <taxon>Cyanophyceae</taxon>
        <taxon>Leptolyngbyales</taxon>
        <taxon>Leptolyngbyaceae</taxon>
        <taxon>Leptolyngbya group</taxon>
        <taxon>Leptolyngbya</taxon>
    </lineage>
</organism>
<reference evidence="3" key="1">
    <citation type="submission" date="2020-05" db="EMBL/GenBank/DDBJ databases">
        <authorList>
            <person name="Zhu T."/>
            <person name="Keshari N."/>
            <person name="Lu X."/>
        </authorList>
    </citation>
    <scope>NUCLEOTIDE SEQUENCE</scope>
    <source>
        <strain evidence="3">NK1-12</strain>
    </source>
</reference>
<evidence type="ECO:0000256" key="1">
    <source>
        <dbReference type="SAM" id="MobiDB-lite"/>
    </source>
</evidence>
<accession>A0AA97AQ33</accession>
<feature type="chain" id="PRO_5041648997" evidence="2">
    <location>
        <begin position="20"/>
        <end position="71"/>
    </location>
</feature>
<dbReference type="RefSeq" id="WP_316434331.1">
    <property type="nucleotide sequence ID" value="NZ_CP053586.1"/>
</dbReference>
<feature type="signal peptide" evidence="2">
    <location>
        <begin position="1"/>
        <end position="19"/>
    </location>
</feature>
<proteinExistence type="predicted"/>
<evidence type="ECO:0000256" key="2">
    <source>
        <dbReference type="SAM" id="SignalP"/>
    </source>
</evidence>
<dbReference type="AlphaFoldDB" id="A0AA97AQ33"/>
<protein>
    <submittedName>
        <fullName evidence="3">Uncharacterized protein</fullName>
    </submittedName>
</protein>